<evidence type="ECO:0000313" key="8">
    <source>
        <dbReference type="Proteomes" id="UP000031258"/>
    </source>
</evidence>
<keyword evidence="8" id="KW-1185">Reference proteome</keyword>
<sequence>MVKTVNKNREIKCQVVESMQEVFASNNIVIIMHNKGLTVSDVKDLRKKVKQAESKYIVAKNTLVRLALRESKFAELEKLMQGPTSIAYSNDPVAVSKILSDFTKVNEKLEIRGGIMDGAYLDVNAIKTLASLPSLDELRAKFLGLLNAPATKIAQILQAPGAQVARVLSAYSKK</sequence>
<comment type="caution">
    <text evidence="7">The sequence shown here is derived from an EMBL/GenBank/DDBJ whole genome shotgun (WGS) entry which is preliminary data.</text>
</comment>
<dbReference type="GO" id="GO:0006412">
    <property type="term" value="P:translation"/>
    <property type="evidence" value="ECO:0007669"/>
    <property type="project" value="UniProtKB-UniRule"/>
</dbReference>
<name>A0A0C1QN55_9RICK</name>
<dbReference type="InterPro" id="IPR043141">
    <property type="entry name" value="Ribosomal_uL10-like_sf"/>
</dbReference>
<dbReference type="CDD" id="cd05797">
    <property type="entry name" value="Ribosomal_L10"/>
    <property type="match status" value="1"/>
</dbReference>
<evidence type="ECO:0000256" key="5">
    <source>
        <dbReference type="ARBA" id="ARBA00035202"/>
    </source>
</evidence>
<dbReference type="GO" id="GO:0003735">
    <property type="term" value="F:structural constituent of ribosome"/>
    <property type="evidence" value="ECO:0007669"/>
    <property type="project" value="InterPro"/>
</dbReference>
<dbReference type="InterPro" id="IPR002363">
    <property type="entry name" value="Ribosomal_uL10_CS_bac"/>
</dbReference>
<comment type="subunit">
    <text evidence="6">Part of the ribosomal stalk of the 50S ribosomal subunit. The N-terminus interacts with L11 and the large rRNA to form the base of the stalk. The C-terminus forms an elongated spine to which L12 dimers bind in a sequential fashion forming a multimeric L10(L12)X complex.</text>
</comment>
<dbReference type="GO" id="GO:0070180">
    <property type="term" value="F:large ribosomal subunit rRNA binding"/>
    <property type="evidence" value="ECO:0007669"/>
    <property type="project" value="UniProtKB-UniRule"/>
</dbReference>
<organism evidence="7 8">
    <name type="scientific">Candidatus Jidaibacter acanthamoebae</name>
    <dbReference type="NCBI Taxonomy" id="86105"/>
    <lineage>
        <taxon>Bacteria</taxon>
        <taxon>Pseudomonadati</taxon>
        <taxon>Pseudomonadota</taxon>
        <taxon>Alphaproteobacteria</taxon>
        <taxon>Rickettsiales</taxon>
        <taxon>Candidatus Midichloriaceae</taxon>
        <taxon>Candidatus Jidaibacter</taxon>
    </lineage>
</organism>
<dbReference type="Pfam" id="PF00466">
    <property type="entry name" value="Ribosomal_L10"/>
    <property type="match status" value="1"/>
</dbReference>
<accession>A0A0C1QN55</accession>
<evidence type="ECO:0000256" key="2">
    <source>
        <dbReference type="ARBA" id="ARBA00008889"/>
    </source>
</evidence>
<dbReference type="PANTHER" id="PTHR11560">
    <property type="entry name" value="39S RIBOSOMAL PROTEIN L10, MITOCHONDRIAL"/>
    <property type="match status" value="1"/>
</dbReference>
<reference evidence="7 8" key="1">
    <citation type="submission" date="2014-11" db="EMBL/GenBank/DDBJ databases">
        <title>A Rickettsiales Symbiont of Amoebae With Ancient Features.</title>
        <authorList>
            <person name="Schulz F."/>
            <person name="Martijn J."/>
            <person name="Wascher F."/>
            <person name="Kostanjsek R."/>
            <person name="Ettema T.J."/>
            <person name="Horn M."/>
        </authorList>
    </citation>
    <scope>NUCLEOTIDE SEQUENCE [LARGE SCALE GENOMIC DNA]</scope>
    <source>
        <strain evidence="7 8">UWC36</strain>
    </source>
</reference>
<keyword evidence="4 6" id="KW-0687">Ribonucleoprotein</keyword>
<dbReference type="EMBL" id="JSWE01000092">
    <property type="protein sequence ID" value="KIE05463.1"/>
    <property type="molecule type" value="Genomic_DNA"/>
</dbReference>
<dbReference type="InterPro" id="IPR001790">
    <property type="entry name" value="Ribosomal_uL10"/>
</dbReference>
<keyword evidence="6" id="KW-0699">rRNA-binding</keyword>
<keyword evidence="6" id="KW-0694">RNA-binding</keyword>
<dbReference type="NCBIfam" id="NF000955">
    <property type="entry name" value="PRK00099.1-1"/>
    <property type="match status" value="1"/>
</dbReference>
<dbReference type="InterPro" id="IPR047865">
    <property type="entry name" value="Ribosomal_uL10_bac_type"/>
</dbReference>
<dbReference type="PROSITE" id="PS01109">
    <property type="entry name" value="RIBOSOMAL_L10"/>
    <property type="match status" value="1"/>
</dbReference>
<dbReference type="GO" id="GO:0015934">
    <property type="term" value="C:large ribosomal subunit"/>
    <property type="evidence" value="ECO:0007669"/>
    <property type="project" value="InterPro"/>
</dbReference>
<dbReference type="SUPFAM" id="SSF160369">
    <property type="entry name" value="Ribosomal protein L10-like"/>
    <property type="match status" value="1"/>
</dbReference>
<evidence type="ECO:0000256" key="1">
    <source>
        <dbReference type="ARBA" id="ARBA00002633"/>
    </source>
</evidence>
<keyword evidence="3 6" id="KW-0689">Ribosomal protein</keyword>
<dbReference type="HAMAP" id="MF_00362">
    <property type="entry name" value="Ribosomal_uL10"/>
    <property type="match status" value="1"/>
</dbReference>
<protein>
    <recommendedName>
        <fullName evidence="5 6">Large ribosomal subunit protein uL10</fullName>
    </recommendedName>
</protein>
<evidence type="ECO:0000256" key="4">
    <source>
        <dbReference type="ARBA" id="ARBA00023274"/>
    </source>
</evidence>
<comment type="similarity">
    <text evidence="2 6">Belongs to the universal ribosomal protein uL10 family.</text>
</comment>
<dbReference type="Gene3D" id="6.10.250.290">
    <property type="match status" value="1"/>
</dbReference>
<dbReference type="Proteomes" id="UP000031258">
    <property type="component" value="Unassembled WGS sequence"/>
</dbReference>
<comment type="function">
    <text evidence="1 6">Forms part of the ribosomal stalk, playing a central role in the interaction of the ribosome with GTP-bound translation factors.</text>
</comment>
<dbReference type="PATRIC" id="fig|86105.3.peg.549"/>
<proteinExistence type="inferred from homology"/>
<dbReference type="AlphaFoldDB" id="A0A0C1QN55"/>
<evidence type="ECO:0000313" key="7">
    <source>
        <dbReference type="EMBL" id="KIE05463.1"/>
    </source>
</evidence>
<evidence type="ECO:0000256" key="3">
    <source>
        <dbReference type="ARBA" id="ARBA00022980"/>
    </source>
</evidence>
<evidence type="ECO:0000256" key="6">
    <source>
        <dbReference type="HAMAP-Rule" id="MF_00362"/>
    </source>
</evidence>
<dbReference type="Gene3D" id="3.30.70.1730">
    <property type="match status" value="1"/>
</dbReference>
<dbReference type="STRING" id="86105.NF27_DP00070"/>
<dbReference type="InterPro" id="IPR022973">
    <property type="entry name" value="Ribosomal_uL10_bac"/>
</dbReference>
<gene>
    <name evidence="7" type="primary">rplJ_2</name>
    <name evidence="6" type="synonym">rplJ</name>
    <name evidence="7" type="ORF">NF27_DP00070</name>
</gene>